<evidence type="ECO:0000313" key="2">
    <source>
        <dbReference type="EMBL" id="KAG5463036.1"/>
    </source>
</evidence>
<comment type="caution">
    <text evidence="2">The sequence shown here is derived from an EMBL/GenBank/DDBJ whole genome shotgun (WGS) entry which is preliminary data.</text>
</comment>
<protein>
    <submittedName>
        <fullName evidence="2">Uncharacterized protein</fullName>
    </submittedName>
</protein>
<dbReference type="EMBL" id="JAEFCI010001243">
    <property type="protein sequence ID" value="KAG5463036.1"/>
    <property type="molecule type" value="Genomic_DNA"/>
</dbReference>
<evidence type="ECO:0000256" key="1">
    <source>
        <dbReference type="SAM" id="MobiDB-lite"/>
    </source>
</evidence>
<sequence>RISSRRSPPDSLSSLRLSSVFIPAVLGCPFASRIIEDSGCERGSFLHNASRKKVKEYFKRANLANASGNWGCLSKTCPGMALTAATILDRPTGEPRSYKKATENPEAWEWRQVT</sequence>
<proteinExistence type="predicted"/>
<evidence type="ECO:0000313" key="3">
    <source>
        <dbReference type="Proteomes" id="UP000673691"/>
    </source>
</evidence>
<feature type="compositionally biased region" description="Basic and acidic residues" evidence="1">
    <location>
        <begin position="93"/>
        <end position="103"/>
    </location>
</feature>
<gene>
    <name evidence="2" type="ORF">BJ554DRAFT_2235</name>
</gene>
<reference evidence="2 3" key="1">
    <citation type="journal article" name="Sci. Rep.">
        <title>Genome-scale phylogenetic analyses confirm Olpidium as the closest living zoosporic fungus to the non-flagellated, terrestrial fungi.</title>
        <authorList>
            <person name="Chang Y."/>
            <person name="Rochon D."/>
            <person name="Sekimoto S."/>
            <person name="Wang Y."/>
            <person name="Chovatia M."/>
            <person name="Sandor L."/>
            <person name="Salamov A."/>
            <person name="Grigoriev I.V."/>
            <person name="Stajich J.E."/>
            <person name="Spatafora J.W."/>
        </authorList>
    </citation>
    <scope>NUCLEOTIDE SEQUENCE [LARGE SCALE GENOMIC DNA]</scope>
    <source>
        <strain evidence="2">S191</strain>
    </source>
</reference>
<name>A0A8H8A153_9FUNG</name>
<keyword evidence="3" id="KW-1185">Reference proteome</keyword>
<feature type="non-terminal residue" evidence="2">
    <location>
        <position position="1"/>
    </location>
</feature>
<dbReference type="Proteomes" id="UP000673691">
    <property type="component" value="Unassembled WGS sequence"/>
</dbReference>
<organism evidence="2 3">
    <name type="scientific">Olpidium bornovanus</name>
    <dbReference type="NCBI Taxonomy" id="278681"/>
    <lineage>
        <taxon>Eukaryota</taxon>
        <taxon>Fungi</taxon>
        <taxon>Fungi incertae sedis</taxon>
        <taxon>Olpidiomycota</taxon>
        <taxon>Olpidiomycotina</taxon>
        <taxon>Olpidiomycetes</taxon>
        <taxon>Olpidiales</taxon>
        <taxon>Olpidiaceae</taxon>
        <taxon>Olpidium</taxon>
    </lineage>
</organism>
<feature type="region of interest" description="Disordered" evidence="1">
    <location>
        <begin position="93"/>
        <end position="114"/>
    </location>
</feature>
<accession>A0A8H8A153</accession>
<dbReference type="AlphaFoldDB" id="A0A8H8A153"/>